<keyword evidence="2" id="KW-1133">Transmembrane helix</keyword>
<evidence type="ECO:0000313" key="4">
    <source>
        <dbReference type="Proteomes" id="UP000629098"/>
    </source>
</evidence>
<evidence type="ECO:0000256" key="1">
    <source>
        <dbReference type="SAM" id="MobiDB-lite"/>
    </source>
</evidence>
<protein>
    <recommendedName>
        <fullName evidence="5">Transmembrane protein</fullName>
    </recommendedName>
</protein>
<evidence type="ECO:0000313" key="3">
    <source>
        <dbReference type="EMBL" id="MBD2774399.1"/>
    </source>
</evidence>
<feature type="transmembrane region" description="Helical" evidence="2">
    <location>
        <begin position="54"/>
        <end position="77"/>
    </location>
</feature>
<dbReference type="Proteomes" id="UP000629098">
    <property type="component" value="Unassembled WGS sequence"/>
</dbReference>
<keyword evidence="2" id="KW-0812">Transmembrane</keyword>
<keyword evidence="2" id="KW-0472">Membrane</keyword>
<name>A0A8J6XF02_9CYAN</name>
<organism evidence="3 4">
    <name type="scientific">Iningainema tapete BLCC-T55</name>
    <dbReference type="NCBI Taxonomy" id="2748662"/>
    <lineage>
        <taxon>Bacteria</taxon>
        <taxon>Bacillati</taxon>
        <taxon>Cyanobacteriota</taxon>
        <taxon>Cyanophyceae</taxon>
        <taxon>Nostocales</taxon>
        <taxon>Scytonemataceae</taxon>
        <taxon>Iningainema tapete</taxon>
    </lineage>
</organism>
<sequence length="118" mass="12731">MKPNQFLVAIVSAAAITGGTLTYFIGSADACPFSGTRNSFPRLDNSPPDSSNSANLAKTLGLSAILGSLIVGGVYWFRRDQKDKNTTDNQAETYQALEFPPSLPEVEQSEPEQLVIHK</sequence>
<evidence type="ECO:0008006" key="5">
    <source>
        <dbReference type="Google" id="ProtNLM"/>
    </source>
</evidence>
<dbReference type="EMBL" id="JACXAE010000071">
    <property type="protein sequence ID" value="MBD2774399.1"/>
    <property type="molecule type" value="Genomic_DNA"/>
</dbReference>
<keyword evidence="4" id="KW-1185">Reference proteome</keyword>
<dbReference type="RefSeq" id="WP_190831387.1">
    <property type="nucleotide sequence ID" value="NZ_CAWPPI010000071.1"/>
</dbReference>
<gene>
    <name evidence="3" type="ORF">ICL16_20590</name>
</gene>
<dbReference type="AlphaFoldDB" id="A0A8J6XF02"/>
<comment type="caution">
    <text evidence="3">The sequence shown here is derived from an EMBL/GenBank/DDBJ whole genome shotgun (WGS) entry which is preliminary data.</text>
</comment>
<accession>A0A8J6XF02</accession>
<feature type="region of interest" description="Disordered" evidence="1">
    <location>
        <begin position="95"/>
        <end position="118"/>
    </location>
</feature>
<evidence type="ECO:0000256" key="2">
    <source>
        <dbReference type="SAM" id="Phobius"/>
    </source>
</evidence>
<reference evidence="3" key="1">
    <citation type="submission" date="2020-09" db="EMBL/GenBank/DDBJ databases">
        <title>Iningainema tapete sp. nov. (Scytonemataceae, Cyanobacteria) from greenhouses in central Florida (USA) produces two types of nodularin with biosynthetic potential for microcystin-LR and anabaenopeptins.</title>
        <authorList>
            <person name="Berthold D.E."/>
            <person name="Lefler F.W."/>
            <person name="Huang I.-S."/>
            <person name="Abdulla H."/>
            <person name="Zimba P.V."/>
            <person name="Laughinghouse H.D. IV."/>
        </authorList>
    </citation>
    <scope>NUCLEOTIDE SEQUENCE</scope>
    <source>
        <strain evidence="3">BLCCT55</strain>
    </source>
</reference>
<proteinExistence type="predicted"/>